<dbReference type="EMBL" id="MU001639">
    <property type="protein sequence ID" value="KAF2480926.1"/>
    <property type="molecule type" value="Genomic_DNA"/>
</dbReference>
<gene>
    <name evidence="2" type="ORF">BDY17DRAFT_202577</name>
</gene>
<feature type="compositionally biased region" description="Polar residues" evidence="1">
    <location>
        <begin position="524"/>
        <end position="538"/>
    </location>
</feature>
<feature type="compositionally biased region" description="Polar residues" evidence="1">
    <location>
        <begin position="557"/>
        <end position="572"/>
    </location>
</feature>
<sequence>MKVHFTFKSPSSPDTSKSSNRVTQAHFSEFRLHREFTARFHDARLAYYLATSKLPFSIYSLALTTSLYTHTSMVRSQSLISAGDGAADSKPINNDATNTKTTGANMNHSKAIATKITQTAMNDSTATNSEAPTIKSADTTSNITSTHVNAIESTMSESKNPGNEGPDGKHDNSMAVDSTDIAIAPLERIQRALGLKHLSNPEDGVACEVESPFDHRRVSRFLFERNVIFVAIHLQLRKNDTGGLTKISLGVARLDTEDLDRMSPGRCGENFEEEITIDSFVEEPLFDRQVVSDYQIGKMRRSIANSFENTGPSHCGKAIAMVKAKREIVLVTDGTAELDHDLSLLGFNPRHHVGVIDIVDLRTLLEAVKAWHADHHGGYSDFDVHEGGQIRIPTKVKRVTAALECRTAVWKTLFAMINLAITDIQTCDAWETRRDGNGGPFPGPFRKTETESEKLASELERILGLALPDPGQDIRQCVQALLEDRIITRVGTAVRTEHRHHQEECEIPATAETTKPSRAAASPTRANVTEVGQEQHTTPKVPDLTSVQPIHTAESGDVTTVTQIEQKPQSNLDVAKDTTRRDKPTNEHSAAVEASVPASKGFEEKSKQSSVEPVRNTSPPTKTAPCIVNGPRTPQPSHIGSALFTYHRHEEDFCEQVKEAVRSFSPDIDEYYITERYECQTGEVKVRDKIWPPENYIKLARRLVEHPSSISLGMVAELLRDTVQREMVDGWFTSLPLNDPQRDEDQIAKHQRFRVILRKTYELLCGPLSRRVPDLAQRMEKVTTEAKVRRG</sequence>
<feature type="region of interest" description="Disordered" evidence="1">
    <location>
        <begin position="1"/>
        <end position="22"/>
    </location>
</feature>
<accession>A0A6A6PM84</accession>
<organism evidence="2 3">
    <name type="scientific">Neohortaea acidophila</name>
    <dbReference type="NCBI Taxonomy" id="245834"/>
    <lineage>
        <taxon>Eukaryota</taxon>
        <taxon>Fungi</taxon>
        <taxon>Dikarya</taxon>
        <taxon>Ascomycota</taxon>
        <taxon>Pezizomycotina</taxon>
        <taxon>Dothideomycetes</taxon>
        <taxon>Dothideomycetidae</taxon>
        <taxon>Mycosphaerellales</taxon>
        <taxon>Teratosphaeriaceae</taxon>
        <taxon>Neohortaea</taxon>
    </lineage>
</organism>
<evidence type="ECO:0000256" key="1">
    <source>
        <dbReference type="SAM" id="MobiDB-lite"/>
    </source>
</evidence>
<dbReference type="GeneID" id="54471120"/>
<keyword evidence="3" id="KW-1185">Reference proteome</keyword>
<feature type="compositionally biased region" description="Low complexity" evidence="1">
    <location>
        <begin position="1"/>
        <end position="19"/>
    </location>
</feature>
<evidence type="ECO:0000313" key="3">
    <source>
        <dbReference type="Proteomes" id="UP000799767"/>
    </source>
</evidence>
<proteinExistence type="predicted"/>
<dbReference type="Proteomes" id="UP000799767">
    <property type="component" value="Unassembled WGS sequence"/>
</dbReference>
<dbReference type="OrthoDB" id="5953249at2759"/>
<dbReference type="RefSeq" id="XP_033587496.1">
    <property type="nucleotide sequence ID" value="XM_033730118.1"/>
</dbReference>
<feature type="region of interest" description="Disordered" evidence="1">
    <location>
        <begin position="509"/>
        <end position="634"/>
    </location>
</feature>
<feature type="compositionally biased region" description="Polar residues" evidence="1">
    <location>
        <begin position="608"/>
        <end position="621"/>
    </location>
</feature>
<reference evidence="2" key="1">
    <citation type="journal article" date="2020" name="Stud. Mycol.">
        <title>101 Dothideomycetes genomes: a test case for predicting lifestyles and emergence of pathogens.</title>
        <authorList>
            <person name="Haridas S."/>
            <person name="Albert R."/>
            <person name="Binder M."/>
            <person name="Bloem J."/>
            <person name="Labutti K."/>
            <person name="Salamov A."/>
            <person name="Andreopoulos B."/>
            <person name="Baker S."/>
            <person name="Barry K."/>
            <person name="Bills G."/>
            <person name="Bluhm B."/>
            <person name="Cannon C."/>
            <person name="Castanera R."/>
            <person name="Culley D."/>
            <person name="Daum C."/>
            <person name="Ezra D."/>
            <person name="Gonzalez J."/>
            <person name="Henrissat B."/>
            <person name="Kuo A."/>
            <person name="Liang C."/>
            <person name="Lipzen A."/>
            <person name="Lutzoni F."/>
            <person name="Magnuson J."/>
            <person name="Mondo S."/>
            <person name="Nolan M."/>
            <person name="Ohm R."/>
            <person name="Pangilinan J."/>
            <person name="Park H.-J."/>
            <person name="Ramirez L."/>
            <person name="Alfaro M."/>
            <person name="Sun H."/>
            <person name="Tritt A."/>
            <person name="Yoshinaga Y."/>
            <person name="Zwiers L.-H."/>
            <person name="Turgeon B."/>
            <person name="Goodwin S."/>
            <person name="Spatafora J."/>
            <person name="Crous P."/>
            <person name="Grigoriev I."/>
        </authorList>
    </citation>
    <scope>NUCLEOTIDE SEQUENCE</scope>
    <source>
        <strain evidence="2">CBS 113389</strain>
    </source>
</reference>
<name>A0A6A6PM84_9PEZI</name>
<feature type="region of interest" description="Disordered" evidence="1">
    <location>
        <begin position="153"/>
        <end position="173"/>
    </location>
</feature>
<feature type="compositionally biased region" description="Basic and acidic residues" evidence="1">
    <location>
        <begin position="574"/>
        <end position="586"/>
    </location>
</feature>
<evidence type="ECO:0000313" key="2">
    <source>
        <dbReference type="EMBL" id="KAF2480926.1"/>
    </source>
</evidence>
<dbReference type="AlphaFoldDB" id="A0A6A6PM84"/>
<protein>
    <submittedName>
        <fullName evidence="2">Uncharacterized protein</fullName>
    </submittedName>
</protein>